<gene>
    <name evidence="3" type="ORF">METZ01_LOCUS479704</name>
</gene>
<evidence type="ECO:0000259" key="2">
    <source>
        <dbReference type="Pfam" id="PF00963"/>
    </source>
</evidence>
<sequence length="226" mass="23836">MGGDGEGEETRPEGAVLNLKQKSGGKGSVSVDLKGLKSSVSGTTLELSYPKDVLKLVGEGSHRAGEMVPEKLKNTVYWNVLPDNDYATQDGRLVFGLSSAEQWADADGQLAQLEFEVLDAGKLAEAEIKLTEVELTPDGFQTLTVPGSRLSLGSGEEKALGVDYGKAESQILYKVGANGNSDYVFDGAGLEGAKDPGLELVEGLTYVFELQQGGHPFYVGTEAGFG</sequence>
<feature type="non-terminal residue" evidence="3">
    <location>
        <position position="226"/>
    </location>
</feature>
<evidence type="ECO:0000313" key="3">
    <source>
        <dbReference type="EMBL" id="SVE26850.1"/>
    </source>
</evidence>
<dbReference type="SUPFAM" id="SSF49384">
    <property type="entry name" value="Carbohydrate-binding domain"/>
    <property type="match status" value="1"/>
</dbReference>
<dbReference type="Gene3D" id="2.60.40.680">
    <property type="match status" value="1"/>
</dbReference>
<dbReference type="InterPro" id="IPR008965">
    <property type="entry name" value="CBM2/CBM3_carb-bd_dom_sf"/>
</dbReference>
<accession>A0A383C492</accession>
<proteinExistence type="predicted"/>
<organism evidence="3">
    <name type="scientific">marine metagenome</name>
    <dbReference type="NCBI Taxonomy" id="408172"/>
    <lineage>
        <taxon>unclassified sequences</taxon>
        <taxon>metagenomes</taxon>
        <taxon>ecological metagenomes</taxon>
    </lineage>
</organism>
<dbReference type="AlphaFoldDB" id="A0A383C492"/>
<dbReference type="GO" id="GO:0000272">
    <property type="term" value="P:polysaccharide catabolic process"/>
    <property type="evidence" value="ECO:0007669"/>
    <property type="project" value="InterPro"/>
</dbReference>
<dbReference type="Pfam" id="PF00963">
    <property type="entry name" value="Cohesin"/>
    <property type="match status" value="1"/>
</dbReference>
<feature type="region of interest" description="Disordered" evidence="1">
    <location>
        <begin position="1"/>
        <end position="29"/>
    </location>
</feature>
<dbReference type="InterPro" id="IPR002102">
    <property type="entry name" value="Cohesin_dom"/>
</dbReference>
<evidence type="ECO:0000256" key="1">
    <source>
        <dbReference type="SAM" id="MobiDB-lite"/>
    </source>
</evidence>
<protein>
    <recommendedName>
        <fullName evidence="2">Cohesin domain-containing protein</fullName>
    </recommendedName>
</protein>
<dbReference type="GO" id="GO:0030246">
    <property type="term" value="F:carbohydrate binding"/>
    <property type="evidence" value="ECO:0007669"/>
    <property type="project" value="InterPro"/>
</dbReference>
<name>A0A383C492_9ZZZZ</name>
<reference evidence="3" key="1">
    <citation type="submission" date="2018-05" db="EMBL/GenBank/DDBJ databases">
        <authorList>
            <person name="Lanie J.A."/>
            <person name="Ng W.-L."/>
            <person name="Kazmierczak K.M."/>
            <person name="Andrzejewski T.M."/>
            <person name="Davidsen T.M."/>
            <person name="Wayne K.J."/>
            <person name="Tettelin H."/>
            <person name="Glass J.I."/>
            <person name="Rusch D."/>
            <person name="Podicherti R."/>
            <person name="Tsui H.-C.T."/>
            <person name="Winkler M.E."/>
        </authorList>
    </citation>
    <scope>NUCLEOTIDE SEQUENCE</scope>
</reference>
<dbReference type="EMBL" id="UINC01205604">
    <property type="protein sequence ID" value="SVE26850.1"/>
    <property type="molecule type" value="Genomic_DNA"/>
</dbReference>
<feature type="domain" description="Cohesin" evidence="2">
    <location>
        <begin position="22"/>
        <end position="133"/>
    </location>
</feature>